<dbReference type="Pfam" id="PF09148">
    <property type="entry name" value="DUF1934"/>
    <property type="match status" value="1"/>
</dbReference>
<evidence type="ECO:0000313" key="2">
    <source>
        <dbReference type="Proteomes" id="UP000283880"/>
    </source>
</evidence>
<reference evidence="1 2" key="1">
    <citation type="submission" date="2018-08" db="EMBL/GenBank/DDBJ databases">
        <title>A genome reference for cultivated species of the human gut microbiota.</title>
        <authorList>
            <person name="Zou Y."/>
            <person name="Xue W."/>
            <person name="Luo G."/>
        </authorList>
    </citation>
    <scope>NUCLEOTIDE SEQUENCE [LARGE SCALE GENOMIC DNA]</scope>
    <source>
        <strain evidence="1 2">AF04-15</strain>
    </source>
</reference>
<dbReference type="Proteomes" id="UP000283880">
    <property type="component" value="Unassembled WGS sequence"/>
</dbReference>
<dbReference type="Gene3D" id="2.40.128.20">
    <property type="match status" value="1"/>
</dbReference>
<protein>
    <submittedName>
        <fullName evidence="1">DUF1934 domain-containing protein</fullName>
    </submittedName>
</protein>
<dbReference type="OrthoDB" id="1680906at2"/>
<evidence type="ECO:0000313" key="1">
    <source>
        <dbReference type="EMBL" id="RGX30363.1"/>
    </source>
</evidence>
<dbReference type="EMBL" id="QSBM01000005">
    <property type="protein sequence ID" value="RGX30363.1"/>
    <property type="molecule type" value="Genomic_DNA"/>
</dbReference>
<dbReference type="AlphaFoldDB" id="A0A413FH63"/>
<gene>
    <name evidence="1" type="ORF">DWV29_07950</name>
</gene>
<dbReference type="InterPro" id="IPR012674">
    <property type="entry name" value="Calycin"/>
</dbReference>
<dbReference type="InterPro" id="IPR015231">
    <property type="entry name" value="DUF1934"/>
</dbReference>
<dbReference type="SUPFAM" id="SSF50814">
    <property type="entry name" value="Lipocalins"/>
    <property type="match status" value="1"/>
</dbReference>
<accession>A0A413FH63</accession>
<proteinExistence type="predicted"/>
<organism evidence="1 2">
    <name type="scientific">Enterocloster asparagiformis</name>
    <dbReference type="NCBI Taxonomy" id="333367"/>
    <lineage>
        <taxon>Bacteria</taxon>
        <taxon>Bacillati</taxon>
        <taxon>Bacillota</taxon>
        <taxon>Clostridia</taxon>
        <taxon>Lachnospirales</taxon>
        <taxon>Lachnospiraceae</taxon>
        <taxon>Enterocloster</taxon>
    </lineage>
</organism>
<sequence length="150" mass="16975">MTKDVLITISGVQMLDDDDEDVEMVTRGDYYQKNGKHYIMYDEQMEGFEGTVKNIIKVSPDSVDIIKKGITSAHMQFEKNKKNLSCYNTPLGDLVIGIQANRIRIDEEEDCLKINVEYSLDINYQHASDCNIMLDIQSVQGAKLHGLPAV</sequence>
<comment type="caution">
    <text evidence="1">The sequence shown here is derived from an EMBL/GenBank/DDBJ whole genome shotgun (WGS) entry which is preliminary data.</text>
</comment>
<name>A0A413FH63_9FIRM</name>
<dbReference type="RefSeq" id="WP_007717235.1">
    <property type="nucleotide sequence ID" value="NZ_BAABXR010000003.1"/>
</dbReference>